<dbReference type="Proteomes" id="UP001620645">
    <property type="component" value="Unassembled WGS sequence"/>
</dbReference>
<sequence>MNGGAKTKERNERWAGERAVKEQKQNKTKHGIGGKAMAFANFGRAQKCRPRPPPSRLNGNVAAGPIQQIAAKCVWFCIPWAVPRAVHATPSTHTPTHSPPAAATATAKLS</sequence>
<evidence type="ECO:0000313" key="2">
    <source>
        <dbReference type="EMBL" id="KAL3079860.1"/>
    </source>
</evidence>
<protein>
    <submittedName>
        <fullName evidence="2">Uncharacterized protein</fullName>
    </submittedName>
</protein>
<name>A0ABD2IRE5_HETSC</name>
<reference evidence="2 3" key="1">
    <citation type="submission" date="2024-10" db="EMBL/GenBank/DDBJ databases">
        <authorList>
            <person name="Kim D."/>
        </authorList>
    </citation>
    <scope>NUCLEOTIDE SEQUENCE [LARGE SCALE GENOMIC DNA]</scope>
    <source>
        <strain evidence="2">Taebaek</strain>
    </source>
</reference>
<feature type="region of interest" description="Disordered" evidence="1">
    <location>
        <begin position="1"/>
        <end position="31"/>
    </location>
</feature>
<dbReference type="AlphaFoldDB" id="A0ABD2IRE5"/>
<accession>A0ABD2IRE5</accession>
<feature type="region of interest" description="Disordered" evidence="1">
    <location>
        <begin position="88"/>
        <end position="110"/>
    </location>
</feature>
<gene>
    <name evidence="2" type="ORF">niasHS_014142</name>
</gene>
<evidence type="ECO:0000256" key="1">
    <source>
        <dbReference type="SAM" id="MobiDB-lite"/>
    </source>
</evidence>
<dbReference type="EMBL" id="JBICCN010000300">
    <property type="protein sequence ID" value="KAL3079860.1"/>
    <property type="molecule type" value="Genomic_DNA"/>
</dbReference>
<organism evidence="2 3">
    <name type="scientific">Heterodera schachtii</name>
    <name type="common">Sugarbeet cyst nematode worm</name>
    <name type="synonym">Tylenchus schachtii</name>
    <dbReference type="NCBI Taxonomy" id="97005"/>
    <lineage>
        <taxon>Eukaryota</taxon>
        <taxon>Metazoa</taxon>
        <taxon>Ecdysozoa</taxon>
        <taxon>Nematoda</taxon>
        <taxon>Chromadorea</taxon>
        <taxon>Rhabditida</taxon>
        <taxon>Tylenchina</taxon>
        <taxon>Tylenchomorpha</taxon>
        <taxon>Tylenchoidea</taxon>
        <taxon>Heteroderidae</taxon>
        <taxon>Heteroderinae</taxon>
        <taxon>Heterodera</taxon>
    </lineage>
</organism>
<keyword evidence="3" id="KW-1185">Reference proteome</keyword>
<evidence type="ECO:0000313" key="3">
    <source>
        <dbReference type="Proteomes" id="UP001620645"/>
    </source>
</evidence>
<feature type="compositionally biased region" description="Basic and acidic residues" evidence="1">
    <location>
        <begin position="1"/>
        <end position="25"/>
    </location>
</feature>
<comment type="caution">
    <text evidence="2">The sequence shown here is derived from an EMBL/GenBank/DDBJ whole genome shotgun (WGS) entry which is preliminary data.</text>
</comment>
<proteinExistence type="predicted"/>